<keyword evidence="6 7" id="KW-0687">Ribonucleoprotein</keyword>
<dbReference type="CDD" id="cd14867">
    <property type="entry name" value="uS7_Eukaryote"/>
    <property type="match status" value="1"/>
</dbReference>
<feature type="domain" description="Small ribosomal subunit protein uS7" evidence="10">
    <location>
        <begin position="58"/>
        <end position="202"/>
    </location>
</feature>
<evidence type="ECO:0000256" key="8">
    <source>
        <dbReference type="RuleBase" id="RU003619"/>
    </source>
</evidence>
<dbReference type="Gene3D" id="1.10.455.10">
    <property type="entry name" value="Ribosomal protein S7 domain"/>
    <property type="match status" value="1"/>
</dbReference>
<dbReference type="HAMAP" id="MF_00480_A">
    <property type="entry name" value="Ribosomal_uS7_A"/>
    <property type="match status" value="1"/>
</dbReference>
<evidence type="ECO:0000313" key="11">
    <source>
        <dbReference type="EMBL" id="MDV4342642.1"/>
    </source>
</evidence>
<evidence type="ECO:0000256" key="5">
    <source>
        <dbReference type="ARBA" id="ARBA00022980"/>
    </source>
</evidence>
<evidence type="ECO:0000256" key="3">
    <source>
        <dbReference type="ARBA" id="ARBA00022730"/>
    </source>
</evidence>
<dbReference type="InterPro" id="IPR005716">
    <property type="entry name" value="Ribosomal_uS7_euk/arc"/>
</dbReference>
<comment type="subunit">
    <text evidence="2 7 9">Part of the 30S ribosomal subunit.</text>
</comment>
<keyword evidence="4 7" id="KW-0694">RNA-binding</keyword>
<keyword evidence="12" id="KW-1185">Reference proteome</keyword>
<dbReference type="GO" id="GO:0005840">
    <property type="term" value="C:ribosome"/>
    <property type="evidence" value="ECO:0007669"/>
    <property type="project" value="UniProtKB-KW"/>
</dbReference>
<dbReference type="RefSeq" id="WP_317295830.1">
    <property type="nucleotide sequence ID" value="NZ_JABFFQ010000003.1"/>
</dbReference>
<evidence type="ECO:0000256" key="4">
    <source>
        <dbReference type="ARBA" id="ARBA00022884"/>
    </source>
</evidence>
<proteinExistence type="inferred from homology"/>
<evidence type="ECO:0000256" key="6">
    <source>
        <dbReference type="ARBA" id="ARBA00023274"/>
    </source>
</evidence>
<dbReference type="InterPro" id="IPR036823">
    <property type="entry name" value="Ribosomal_uS7_dom_sf"/>
</dbReference>
<evidence type="ECO:0000256" key="1">
    <source>
        <dbReference type="ARBA" id="ARBA00007151"/>
    </source>
</evidence>
<evidence type="ECO:0000256" key="9">
    <source>
        <dbReference type="RuleBase" id="RU003621"/>
    </source>
</evidence>
<dbReference type="InterPro" id="IPR023798">
    <property type="entry name" value="Ribosomal_uS7_dom"/>
</dbReference>
<comment type="similarity">
    <text evidence="1 7 8">Belongs to the universal ribosomal protein uS7 family.</text>
</comment>
<dbReference type="NCBIfam" id="TIGR01028">
    <property type="entry name" value="uS7_euk_arch"/>
    <property type="match status" value="1"/>
</dbReference>
<dbReference type="PANTHER" id="PTHR11205">
    <property type="entry name" value="RIBOSOMAL PROTEIN S7"/>
    <property type="match status" value="1"/>
</dbReference>
<dbReference type="Proteomes" id="UP001273768">
    <property type="component" value="Unassembled WGS sequence"/>
</dbReference>
<dbReference type="InterPro" id="IPR020606">
    <property type="entry name" value="Ribosomal_uS7_CS"/>
</dbReference>
<evidence type="ECO:0000256" key="7">
    <source>
        <dbReference type="HAMAP-Rule" id="MF_00480"/>
    </source>
</evidence>
<keyword evidence="3 7" id="KW-0699">rRNA-binding</keyword>
<evidence type="ECO:0000259" key="10">
    <source>
        <dbReference type="Pfam" id="PF00177"/>
    </source>
</evidence>
<evidence type="ECO:0000313" key="12">
    <source>
        <dbReference type="Proteomes" id="UP001273768"/>
    </source>
</evidence>
<reference evidence="11 12" key="1">
    <citation type="submission" date="2020-05" db="EMBL/GenBank/DDBJ databases">
        <title>Isolation and characterization of methanoarchaea from a cold seep at offshore SW Taiwan.</title>
        <authorList>
            <person name="Chen Y.-W."/>
            <person name="Chen S.-C."/>
            <person name="Lai M.-C."/>
        </authorList>
    </citation>
    <scope>NUCLEOTIDE SEQUENCE [LARGE SCALE GENOMIC DNA]</scope>
    <source>
        <strain evidence="11 12">YWC-01</strain>
    </source>
</reference>
<comment type="caution">
    <text evidence="11">The sequence shown here is derived from an EMBL/GenBank/DDBJ whole genome shotgun (WGS) entry which is preliminary data.</text>
</comment>
<dbReference type="PROSITE" id="PS00052">
    <property type="entry name" value="RIBOSOMAL_S7"/>
    <property type="match status" value="1"/>
</dbReference>
<dbReference type="PIRSF" id="PIRSF002122">
    <property type="entry name" value="RPS7p_RPS7a_RPS5e_RPS7o"/>
    <property type="match status" value="1"/>
</dbReference>
<dbReference type="NCBIfam" id="NF003106">
    <property type="entry name" value="PRK04027.1"/>
    <property type="match status" value="1"/>
</dbReference>
<sequence length="202" mass="22627">MVEVEAGTTQPEETGTQQLLFNRWDMSEVEIRDPSLARYVNLHAMIVPHSCGKLVGQQFNKSNMLIVERLINRMMQTENNTGKKELTIRIVREAFEIVNKKTKKNPVQVLVDAVANTGPREETVRLKYGGINVPKSVDTAPQRRVDTALRFITAGVLQASHKKKKSVSEALAEELIAAANGDTRSYAVSKKEERERIAKAAR</sequence>
<keyword evidence="5 7" id="KW-0689">Ribosomal protein</keyword>
<dbReference type="InterPro" id="IPR000235">
    <property type="entry name" value="Ribosomal_uS7"/>
</dbReference>
<protein>
    <recommendedName>
        <fullName evidence="7">Small ribosomal subunit protein uS7</fullName>
    </recommendedName>
</protein>
<accession>A0ABU3Z1F2</accession>
<comment type="function">
    <text evidence="7 9">One of the primary rRNA binding proteins, it binds directly to 16S rRNA where it nucleates assembly of the head domain of the 30S subunit. Is located at the subunit interface close to the decoding center.</text>
</comment>
<dbReference type="Pfam" id="PF00177">
    <property type="entry name" value="Ribosomal_S7"/>
    <property type="match status" value="1"/>
</dbReference>
<name>A0ABU3Z1F2_9EURY</name>
<dbReference type="InterPro" id="IPR026018">
    <property type="entry name" value="Ribosomal_uS7_arc"/>
</dbReference>
<organism evidence="11 12">
    <name type="scientific">Methanoculleus nereidis</name>
    <dbReference type="NCBI Taxonomy" id="2735141"/>
    <lineage>
        <taxon>Archaea</taxon>
        <taxon>Methanobacteriati</taxon>
        <taxon>Methanobacteriota</taxon>
        <taxon>Stenosarchaea group</taxon>
        <taxon>Methanomicrobia</taxon>
        <taxon>Methanomicrobiales</taxon>
        <taxon>Methanomicrobiaceae</taxon>
        <taxon>Methanoculleus</taxon>
    </lineage>
</organism>
<dbReference type="SUPFAM" id="SSF47973">
    <property type="entry name" value="Ribosomal protein S7"/>
    <property type="match status" value="1"/>
</dbReference>
<evidence type="ECO:0000256" key="2">
    <source>
        <dbReference type="ARBA" id="ARBA00011458"/>
    </source>
</evidence>
<dbReference type="EMBL" id="JABFFQ010000003">
    <property type="protein sequence ID" value="MDV4342642.1"/>
    <property type="molecule type" value="Genomic_DNA"/>
</dbReference>
<gene>
    <name evidence="7" type="primary">rps7</name>
    <name evidence="11" type="ORF">HL657_05545</name>
</gene>